<name>A0A9R1TZL1_9HYME</name>
<keyword evidence="3" id="KW-0648">Protein biosynthesis</keyword>
<evidence type="ECO:0000313" key="2">
    <source>
        <dbReference type="Proteomes" id="UP000694866"/>
    </source>
</evidence>
<gene>
    <name evidence="3" type="primary">AIMP3</name>
</gene>
<dbReference type="Gene3D" id="1.20.1050.10">
    <property type="match status" value="1"/>
</dbReference>
<dbReference type="OrthoDB" id="19141at2759"/>
<dbReference type="CTD" id="246507"/>
<accession>A0A9R1TZL1</accession>
<dbReference type="RefSeq" id="XP_011302504.1">
    <property type="nucleotide sequence ID" value="XM_011304202.1"/>
</dbReference>
<evidence type="ECO:0000313" key="3">
    <source>
        <dbReference type="RefSeq" id="XP_011302504.1"/>
    </source>
</evidence>
<feature type="domain" description="GST C-terminal" evidence="1">
    <location>
        <begin position="31"/>
        <end position="171"/>
    </location>
</feature>
<organism evidence="2 3">
    <name type="scientific">Fopius arisanus</name>
    <dbReference type="NCBI Taxonomy" id="64838"/>
    <lineage>
        <taxon>Eukaryota</taxon>
        <taxon>Metazoa</taxon>
        <taxon>Ecdysozoa</taxon>
        <taxon>Arthropoda</taxon>
        <taxon>Hexapoda</taxon>
        <taxon>Insecta</taxon>
        <taxon>Pterygota</taxon>
        <taxon>Neoptera</taxon>
        <taxon>Endopterygota</taxon>
        <taxon>Hymenoptera</taxon>
        <taxon>Apocrita</taxon>
        <taxon>Ichneumonoidea</taxon>
        <taxon>Braconidae</taxon>
        <taxon>Opiinae</taxon>
        <taxon>Fopius</taxon>
    </lineage>
</organism>
<dbReference type="GeneID" id="105266229"/>
<dbReference type="InterPro" id="IPR036282">
    <property type="entry name" value="Glutathione-S-Trfase_C_sf"/>
</dbReference>
<keyword evidence="3" id="KW-0251">Elongation factor</keyword>
<dbReference type="PANTHER" id="PTHR44490">
    <property type="entry name" value="EUKARYOTIC TRANSLATION ELONGATION FACTOR 1 EPSILON-1"/>
    <property type="match status" value="1"/>
</dbReference>
<sequence length="173" mass="19870">MVLCGIECVQRISQYLNIPSGKLQVTQSNTIAADNVVKNITIEGFSSIIQAYANLSKEQELHLGKDRITQTLVRQWLEYAVICVNYADVPANARRVLKELNIALRDNTYITGTHKTIADVALYYALHSIMNGLTYQEQAEYVHVSRWFDNIQQEAKLRHKLKIIDFDLMHLYI</sequence>
<dbReference type="KEGG" id="fas:105266229"/>
<dbReference type="InterPro" id="IPR042450">
    <property type="entry name" value="EEF1E1"/>
</dbReference>
<dbReference type="GO" id="GO:0003746">
    <property type="term" value="F:translation elongation factor activity"/>
    <property type="evidence" value="ECO:0007669"/>
    <property type="project" value="UniProtKB-KW"/>
</dbReference>
<dbReference type="GO" id="GO:0005737">
    <property type="term" value="C:cytoplasm"/>
    <property type="evidence" value="ECO:0007669"/>
    <property type="project" value="TreeGrafter"/>
</dbReference>
<evidence type="ECO:0000259" key="1">
    <source>
        <dbReference type="PROSITE" id="PS50405"/>
    </source>
</evidence>
<dbReference type="Proteomes" id="UP000694866">
    <property type="component" value="Unplaced"/>
</dbReference>
<dbReference type="InterPro" id="IPR010987">
    <property type="entry name" value="Glutathione-S-Trfase_C-like"/>
</dbReference>
<dbReference type="SUPFAM" id="SSF47616">
    <property type="entry name" value="GST C-terminal domain-like"/>
    <property type="match status" value="1"/>
</dbReference>
<dbReference type="GO" id="GO:0017101">
    <property type="term" value="C:aminoacyl-tRNA synthetase multienzyme complex"/>
    <property type="evidence" value="ECO:0007669"/>
    <property type="project" value="InterPro"/>
</dbReference>
<keyword evidence="2" id="KW-1185">Reference proteome</keyword>
<dbReference type="InterPro" id="IPR053836">
    <property type="entry name" value="Arc1-like_N"/>
</dbReference>
<proteinExistence type="predicted"/>
<dbReference type="GO" id="GO:0005634">
    <property type="term" value="C:nucleus"/>
    <property type="evidence" value="ECO:0007669"/>
    <property type="project" value="TreeGrafter"/>
</dbReference>
<dbReference type="AlphaFoldDB" id="A0A9R1TZL1"/>
<dbReference type="PANTHER" id="PTHR44490:SF1">
    <property type="entry name" value="EUKARYOTIC TRANSLATION ELONGATION FACTOR 1 EPSILON-1"/>
    <property type="match status" value="1"/>
</dbReference>
<dbReference type="GO" id="GO:0043517">
    <property type="term" value="P:positive regulation of DNA damage response, signal transduction by p53 class mediator"/>
    <property type="evidence" value="ECO:0007669"/>
    <property type="project" value="InterPro"/>
</dbReference>
<protein>
    <submittedName>
        <fullName evidence="3">Eukaryotic translation elongation factor 1 epsilon-1</fullName>
    </submittedName>
</protein>
<dbReference type="Pfam" id="PF21972">
    <property type="entry name" value="Arc1p_N_like"/>
    <property type="match status" value="1"/>
</dbReference>
<reference evidence="3" key="1">
    <citation type="submission" date="2025-08" db="UniProtKB">
        <authorList>
            <consortium name="RefSeq"/>
        </authorList>
    </citation>
    <scope>IDENTIFICATION</scope>
    <source>
        <strain evidence="3">USDA-PBARC FA_bdor</strain>
        <tissue evidence="3">Whole organism</tissue>
    </source>
</reference>
<dbReference type="CDD" id="cd10305">
    <property type="entry name" value="GST_C_AIMP3"/>
    <property type="match status" value="1"/>
</dbReference>
<dbReference type="InterPro" id="IPR053837">
    <property type="entry name" value="AIMP3/p18_C"/>
</dbReference>
<dbReference type="PROSITE" id="PS50405">
    <property type="entry name" value="GST_CTER"/>
    <property type="match status" value="1"/>
</dbReference>